<evidence type="ECO:0000256" key="1">
    <source>
        <dbReference type="ARBA" id="ARBA00004202"/>
    </source>
</evidence>
<keyword evidence="8" id="KW-0406">Ion transport</keyword>
<keyword evidence="7" id="KW-0408">Iron</keyword>
<dbReference type="GO" id="GO:0005524">
    <property type="term" value="F:ATP binding"/>
    <property type="evidence" value="ECO:0007669"/>
    <property type="project" value="UniProtKB-KW"/>
</dbReference>
<evidence type="ECO:0000313" key="11">
    <source>
        <dbReference type="EMBL" id="MBA6153126.1"/>
    </source>
</evidence>
<dbReference type="InterPro" id="IPR003439">
    <property type="entry name" value="ABC_transporter-like_ATP-bd"/>
</dbReference>
<dbReference type="CDD" id="cd03214">
    <property type="entry name" value="ABC_Iron-Siderophores_B12_Hemin"/>
    <property type="match status" value="1"/>
</dbReference>
<gene>
    <name evidence="11" type="ORF">H3Z82_10345</name>
</gene>
<reference evidence="11 12" key="1">
    <citation type="submission" date="2020-07" db="EMBL/GenBank/DDBJ databases">
        <title>Bacterium isolated from marine sediment.</title>
        <authorList>
            <person name="Shang D."/>
        </authorList>
    </citation>
    <scope>NUCLEOTIDE SEQUENCE [LARGE SCALE GENOMIC DNA]</scope>
    <source>
        <strain evidence="11 12">F6074</strain>
    </source>
</reference>
<sequence length="255" mass="29064">MIEIKNISKHYGDHVVLNDISLRFPKGKITSLIGSNGTGKSTLLSIMSRLLVQDNGEVFVNEKKNTDYKSAVLSQHLSILKQFNNIELKLTVKELVSFGRFPYSQGRLSEEDHEKIEETLGFLDLIELQDMYLEALSGGQRQRAYLAMVVAQDTEYILLDEPLNNLDMRHSVQIMKILRKLTEVLGKTIIVVLHDINFASHYSDYIAALKNGRVKYFGKANEIINEDILKDLFGISFCISQSNGKKLCNYFNHFN</sequence>
<keyword evidence="4" id="KW-0410">Iron transport</keyword>
<dbReference type="SUPFAM" id="SSF52540">
    <property type="entry name" value="P-loop containing nucleoside triphosphate hydrolases"/>
    <property type="match status" value="1"/>
</dbReference>
<dbReference type="InterPro" id="IPR003593">
    <property type="entry name" value="AAA+_ATPase"/>
</dbReference>
<evidence type="ECO:0000256" key="5">
    <source>
        <dbReference type="ARBA" id="ARBA00022741"/>
    </source>
</evidence>
<dbReference type="Proteomes" id="UP000541857">
    <property type="component" value="Unassembled WGS sequence"/>
</dbReference>
<keyword evidence="5" id="KW-0547">Nucleotide-binding</keyword>
<name>A0A7W2M605_9FLAO</name>
<keyword evidence="6 11" id="KW-0067">ATP-binding</keyword>
<evidence type="ECO:0000259" key="10">
    <source>
        <dbReference type="PROSITE" id="PS50893"/>
    </source>
</evidence>
<protein>
    <submittedName>
        <fullName evidence="11">ATP-binding cassette domain-containing protein</fullName>
    </submittedName>
</protein>
<dbReference type="InterPro" id="IPR027417">
    <property type="entry name" value="P-loop_NTPase"/>
</dbReference>
<dbReference type="InterPro" id="IPR051535">
    <property type="entry name" value="Siderophore_ABC-ATPase"/>
</dbReference>
<dbReference type="RefSeq" id="WP_182205431.1">
    <property type="nucleotide sequence ID" value="NZ_JACGLT010000007.1"/>
</dbReference>
<feature type="domain" description="ABC transporter" evidence="10">
    <location>
        <begin position="2"/>
        <end position="236"/>
    </location>
</feature>
<dbReference type="Pfam" id="PF00005">
    <property type="entry name" value="ABC_tran"/>
    <property type="match status" value="1"/>
</dbReference>
<evidence type="ECO:0000256" key="4">
    <source>
        <dbReference type="ARBA" id="ARBA00022496"/>
    </source>
</evidence>
<evidence type="ECO:0000256" key="8">
    <source>
        <dbReference type="ARBA" id="ARBA00023065"/>
    </source>
</evidence>
<keyword evidence="3" id="KW-1003">Cell membrane</keyword>
<keyword evidence="9" id="KW-0472">Membrane</keyword>
<organism evidence="11 12">
    <name type="scientific">Gelidibacter maritimus</name>
    <dbReference type="NCBI Taxonomy" id="2761487"/>
    <lineage>
        <taxon>Bacteria</taxon>
        <taxon>Pseudomonadati</taxon>
        <taxon>Bacteroidota</taxon>
        <taxon>Flavobacteriia</taxon>
        <taxon>Flavobacteriales</taxon>
        <taxon>Flavobacteriaceae</taxon>
        <taxon>Gelidibacter</taxon>
    </lineage>
</organism>
<dbReference type="PANTHER" id="PTHR42771">
    <property type="entry name" value="IRON(3+)-HYDROXAMATE IMPORT ATP-BINDING PROTEIN FHUC"/>
    <property type="match status" value="1"/>
</dbReference>
<evidence type="ECO:0000256" key="6">
    <source>
        <dbReference type="ARBA" id="ARBA00022840"/>
    </source>
</evidence>
<comment type="subcellular location">
    <subcellularLocation>
        <location evidence="1">Cell membrane</location>
        <topology evidence="1">Peripheral membrane protein</topology>
    </subcellularLocation>
</comment>
<dbReference type="PROSITE" id="PS50893">
    <property type="entry name" value="ABC_TRANSPORTER_2"/>
    <property type="match status" value="1"/>
</dbReference>
<dbReference type="FunFam" id="3.40.50.300:FF:000134">
    <property type="entry name" value="Iron-enterobactin ABC transporter ATP-binding protein"/>
    <property type="match status" value="1"/>
</dbReference>
<evidence type="ECO:0000256" key="9">
    <source>
        <dbReference type="ARBA" id="ARBA00023136"/>
    </source>
</evidence>
<evidence type="ECO:0000313" key="12">
    <source>
        <dbReference type="Proteomes" id="UP000541857"/>
    </source>
</evidence>
<evidence type="ECO:0000256" key="3">
    <source>
        <dbReference type="ARBA" id="ARBA00022475"/>
    </source>
</evidence>
<dbReference type="SMART" id="SM00382">
    <property type="entry name" value="AAA"/>
    <property type="match status" value="1"/>
</dbReference>
<dbReference type="AlphaFoldDB" id="A0A7W2M605"/>
<dbReference type="GO" id="GO:0006826">
    <property type="term" value="P:iron ion transport"/>
    <property type="evidence" value="ECO:0007669"/>
    <property type="project" value="UniProtKB-KW"/>
</dbReference>
<evidence type="ECO:0000256" key="2">
    <source>
        <dbReference type="ARBA" id="ARBA00022448"/>
    </source>
</evidence>
<dbReference type="Gene3D" id="3.40.50.300">
    <property type="entry name" value="P-loop containing nucleotide triphosphate hydrolases"/>
    <property type="match status" value="1"/>
</dbReference>
<keyword evidence="2" id="KW-0813">Transport</keyword>
<dbReference type="GO" id="GO:0005886">
    <property type="term" value="C:plasma membrane"/>
    <property type="evidence" value="ECO:0007669"/>
    <property type="project" value="UniProtKB-SubCell"/>
</dbReference>
<keyword evidence="12" id="KW-1185">Reference proteome</keyword>
<evidence type="ECO:0000256" key="7">
    <source>
        <dbReference type="ARBA" id="ARBA00023004"/>
    </source>
</evidence>
<dbReference type="GO" id="GO:0016887">
    <property type="term" value="F:ATP hydrolysis activity"/>
    <property type="evidence" value="ECO:0007669"/>
    <property type="project" value="InterPro"/>
</dbReference>
<dbReference type="PANTHER" id="PTHR42771:SF3">
    <property type="entry name" value="PETROBACTIN IMPORT ATP-BINDING PROTEIN YCLP"/>
    <property type="match status" value="1"/>
</dbReference>
<comment type="caution">
    <text evidence="11">The sequence shown here is derived from an EMBL/GenBank/DDBJ whole genome shotgun (WGS) entry which is preliminary data.</text>
</comment>
<accession>A0A7W2M605</accession>
<dbReference type="EMBL" id="JACGLT010000007">
    <property type="protein sequence ID" value="MBA6153126.1"/>
    <property type="molecule type" value="Genomic_DNA"/>
</dbReference>
<proteinExistence type="predicted"/>